<proteinExistence type="predicted"/>
<sequence length="257" mass="29793">MTEKINTTKELKLFSSNSIWTATFLGGPLAFGYMMWKNCLSLGQNERGKIILIVSIIITILLFLSLFLLPENFIDKIPRTIIPIINAAIAYIFIEKTQGEILKKHKKNGNEFYSLWNVVGITIVSTVVTLAVIFAIAFIYPQNEAYDIEIAKFSKNEYETLVFYDDLNTKSKTSLLEDLDTIIPKWKENIEIINKTNQLEDLPNELKEQNKLLLEYAELRVKTFELFKKAIYEDTDKYSDELDELHFKIDKTLEQLN</sequence>
<keyword evidence="1" id="KW-1133">Transmembrane helix</keyword>
<protein>
    <submittedName>
        <fullName evidence="2">Uncharacterized protein</fullName>
    </submittedName>
</protein>
<keyword evidence="3" id="KW-1185">Reference proteome</keyword>
<dbReference type="STRING" id="1159016.SAMN02927937_02085"/>
<feature type="transmembrane region" description="Helical" evidence="1">
    <location>
        <begin position="48"/>
        <end position="70"/>
    </location>
</feature>
<evidence type="ECO:0000313" key="3">
    <source>
        <dbReference type="Proteomes" id="UP000199634"/>
    </source>
</evidence>
<keyword evidence="1" id="KW-0812">Transmembrane</keyword>
<feature type="transmembrane region" description="Helical" evidence="1">
    <location>
        <begin position="18"/>
        <end position="36"/>
    </location>
</feature>
<dbReference type="OrthoDB" id="983172at2"/>
<evidence type="ECO:0000313" key="2">
    <source>
        <dbReference type="EMBL" id="SEH91195.1"/>
    </source>
</evidence>
<name>A0A1H6LR44_9FLAO</name>
<reference evidence="2 3" key="1">
    <citation type="submission" date="2016-10" db="EMBL/GenBank/DDBJ databases">
        <authorList>
            <person name="de Groot N.N."/>
        </authorList>
    </citation>
    <scope>NUCLEOTIDE SEQUENCE [LARGE SCALE GENOMIC DNA]</scope>
    <source>
        <strain evidence="2 3">CGMCC 1.10825</strain>
    </source>
</reference>
<evidence type="ECO:0000256" key="1">
    <source>
        <dbReference type="SAM" id="Phobius"/>
    </source>
</evidence>
<dbReference type="EMBL" id="FNXE01000030">
    <property type="protein sequence ID" value="SEH91195.1"/>
    <property type="molecule type" value="Genomic_DNA"/>
</dbReference>
<keyword evidence="1" id="KW-0472">Membrane</keyword>
<feature type="transmembrane region" description="Helical" evidence="1">
    <location>
        <begin position="115"/>
        <end position="140"/>
    </location>
</feature>
<dbReference type="AlphaFoldDB" id="A0A1H6LR44"/>
<gene>
    <name evidence="2" type="ORF">SAMN02927937_02085</name>
</gene>
<dbReference type="RefSeq" id="WP_091100181.1">
    <property type="nucleotide sequence ID" value="NZ_FNXE01000030.1"/>
</dbReference>
<organism evidence="2 3">
    <name type="scientific">Paenimyroides marinum</name>
    <dbReference type="NCBI Taxonomy" id="1159016"/>
    <lineage>
        <taxon>Bacteria</taxon>
        <taxon>Pseudomonadati</taxon>
        <taxon>Bacteroidota</taxon>
        <taxon>Flavobacteriia</taxon>
        <taxon>Flavobacteriales</taxon>
        <taxon>Flavobacteriaceae</taxon>
        <taxon>Paenimyroides</taxon>
    </lineage>
</organism>
<accession>A0A1H6LR44</accession>
<dbReference type="Proteomes" id="UP000199634">
    <property type="component" value="Unassembled WGS sequence"/>
</dbReference>